<sequence length="154" mass="16691">MGEEEKIFISRKQLLGVRPAKLKDAFGIEIGKLGFFSSLRSASQGLSWGIRLTLICTSEPRVSICDLDEEAAKGVELQDVFSKCTNLLDLATSNSLGQGGHTATTSQHEITSPVDMPLPPCDEVMFAPRHRGYSLTATTPGRLPRPGCLQPFSN</sequence>
<accession>A0A6A6ECG3</accession>
<gene>
    <name evidence="1" type="ORF">K469DRAFT_40096</name>
</gene>
<reference evidence="1" key="1">
    <citation type="journal article" date="2020" name="Stud. Mycol.">
        <title>101 Dothideomycetes genomes: a test case for predicting lifestyles and emergence of pathogens.</title>
        <authorList>
            <person name="Haridas S."/>
            <person name="Albert R."/>
            <person name="Binder M."/>
            <person name="Bloem J."/>
            <person name="Labutti K."/>
            <person name="Salamov A."/>
            <person name="Andreopoulos B."/>
            <person name="Baker S."/>
            <person name="Barry K."/>
            <person name="Bills G."/>
            <person name="Bluhm B."/>
            <person name="Cannon C."/>
            <person name="Castanera R."/>
            <person name="Culley D."/>
            <person name="Daum C."/>
            <person name="Ezra D."/>
            <person name="Gonzalez J."/>
            <person name="Henrissat B."/>
            <person name="Kuo A."/>
            <person name="Liang C."/>
            <person name="Lipzen A."/>
            <person name="Lutzoni F."/>
            <person name="Magnuson J."/>
            <person name="Mondo S."/>
            <person name="Nolan M."/>
            <person name="Ohm R."/>
            <person name="Pangilinan J."/>
            <person name="Park H.-J."/>
            <person name="Ramirez L."/>
            <person name="Alfaro M."/>
            <person name="Sun H."/>
            <person name="Tritt A."/>
            <person name="Yoshinaga Y."/>
            <person name="Zwiers L.-H."/>
            <person name="Turgeon B."/>
            <person name="Goodwin S."/>
            <person name="Spatafora J."/>
            <person name="Crous P."/>
            <person name="Grigoriev I."/>
        </authorList>
    </citation>
    <scope>NUCLEOTIDE SEQUENCE</scope>
    <source>
        <strain evidence="1">CBS 207.26</strain>
    </source>
</reference>
<evidence type="ECO:0000313" key="1">
    <source>
        <dbReference type="EMBL" id="KAF2189444.1"/>
    </source>
</evidence>
<organism evidence="1 2">
    <name type="scientific">Zopfia rhizophila CBS 207.26</name>
    <dbReference type="NCBI Taxonomy" id="1314779"/>
    <lineage>
        <taxon>Eukaryota</taxon>
        <taxon>Fungi</taxon>
        <taxon>Dikarya</taxon>
        <taxon>Ascomycota</taxon>
        <taxon>Pezizomycotina</taxon>
        <taxon>Dothideomycetes</taxon>
        <taxon>Dothideomycetes incertae sedis</taxon>
        <taxon>Zopfiaceae</taxon>
        <taxon>Zopfia</taxon>
    </lineage>
</organism>
<dbReference type="Proteomes" id="UP000800200">
    <property type="component" value="Unassembled WGS sequence"/>
</dbReference>
<name>A0A6A6ECG3_9PEZI</name>
<protein>
    <submittedName>
        <fullName evidence="1">Uncharacterized protein</fullName>
    </submittedName>
</protein>
<dbReference type="AlphaFoldDB" id="A0A6A6ECG3"/>
<proteinExistence type="predicted"/>
<keyword evidence="2" id="KW-1185">Reference proteome</keyword>
<evidence type="ECO:0000313" key="2">
    <source>
        <dbReference type="Proteomes" id="UP000800200"/>
    </source>
</evidence>
<dbReference type="EMBL" id="ML994620">
    <property type="protein sequence ID" value="KAF2189444.1"/>
    <property type="molecule type" value="Genomic_DNA"/>
</dbReference>